<evidence type="ECO:0000313" key="9">
    <source>
        <dbReference type="EMBL" id="PJF36642.1"/>
    </source>
</evidence>
<keyword evidence="4 7" id="KW-0812">Transmembrane</keyword>
<dbReference type="EMBL" id="PGTM01000040">
    <property type="protein sequence ID" value="PJF36642.1"/>
    <property type="molecule type" value="Genomic_DNA"/>
</dbReference>
<dbReference type="GO" id="GO:0005886">
    <property type="term" value="C:plasma membrane"/>
    <property type="evidence" value="ECO:0007669"/>
    <property type="project" value="UniProtKB-SubCell"/>
</dbReference>
<keyword evidence="2 7" id="KW-0813">Transport</keyword>
<dbReference type="SUPFAM" id="SSF161098">
    <property type="entry name" value="MetI-like"/>
    <property type="match status" value="1"/>
</dbReference>
<evidence type="ECO:0000256" key="6">
    <source>
        <dbReference type="ARBA" id="ARBA00023136"/>
    </source>
</evidence>
<feature type="transmembrane region" description="Helical" evidence="7">
    <location>
        <begin position="9"/>
        <end position="30"/>
    </location>
</feature>
<evidence type="ECO:0000259" key="8">
    <source>
        <dbReference type="PROSITE" id="PS50928"/>
    </source>
</evidence>
<dbReference type="Proteomes" id="UP000229681">
    <property type="component" value="Unassembled WGS sequence"/>
</dbReference>
<keyword evidence="6 7" id="KW-0472">Membrane</keyword>
<name>A0A2M8PGH2_9CHLR</name>
<dbReference type="Pfam" id="PF00528">
    <property type="entry name" value="BPD_transp_1"/>
    <property type="match status" value="1"/>
</dbReference>
<dbReference type="CDD" id="cd06261">
    <property type="entry name" value="TM_PBP2"/>
    <property type="match status" value="1"/>
</dbReference>
<dbReference type="Gene3D" id="1.10.3720.10">
    <property type="entry name" value="MetI-like"/>
    <property type="match status" value="1"/>
</dbReference>
<accession>A0A2M8PGH2</accession>
<gene>
    <name evidence="9" type="ORF">CUN49_04405</name>
</gene>
<evidence type="ECO:0000313" key="10">
    <source>
        <dbReference type="Proteomes" id="UP000229681"/>
    </source>
</evidence>
<sequence length="407" mass="45061">MTKYILRRIVIAIPVLLAIIFFTFLLIRAVPGGPFDFSGSKSTPESIRRALEQRYGLDLPFLLNFPFDTIAPDHDIPRRVIYPALADCDALRRGVPLEQARPATNVVDEYEGWQLFRIVTERRETTITLGGRQVRCLQASQVLYSDLFLSQFFGYLNNVLRFDFGLSVGRTTLGQPVNNLIADRLPVSVRLGLLAVFIGFAVGVPLGVLAALYRNSPIDYGVTFFAGTIAAIPTLVLGPILIIVLIVQWKILPPVDPRVWKLPNILDWNFISVAILPVSVLGIGISAGLARLTRASVLQVLRDDYIRTARAKGLRERTVIYIHALKNALIPVATIVGPLLAGVLTGSLIIERLFAIPGLGDVFVTSIAARDYTMLLGVTILYSVFLILGNILVDVIYTWLDPRIRFD</sequence>
<dbReference type="InterPro" id="IPR000515">
    <property type="entry name" value="MetI-like"/>
</dbReference>
<dbReference type="PANTHER" id="PTHR30465">
    <property type="entry name" value="INNER MEMBRANE ABC TRANSPORTER"/>
    <property type="match status" value="1"/>
</dbReference>
<evidence type="ECO:0000256" key="3">
    <source>
        <dbReference type="ARBA" id="ARBA00022475"/>
    </source>
</evidence>
<dbReference type="GO" id="GO:0055085">
    <property type="term" value="P:transmembrane transport"/>
    <property type="evidence" value="ECO:0007669"/>
    <property type="project" value="InterPro"/>
</dbReference>
<evidence type="ECO:0000256" key="1">
    <source>
        <dbReference type="ARBA" id="ARBA00004651"/>
    </source>
</evidence>
<evidence type="ECO:0000256" key="7">
    <source>
        <dbReference type="RuleBase" id="RU363032"/>
    </source>
</evidence>
<dbReference type="Pfam" id="PF19300">
    <property type="entry name" value="BPD_transp_1_N"/>
    <property type="match status" value="1"/>
</dbReference>
<feature type="transmembrane region" description="Helical" evidence="7">
    <location>
        <begin position="269"/>
        <end position="292"/>
    </location>
</feature>
<dbReference type="InterPro" id="IPR035906">
    <property type="entry name" value="MetI-like_sf"/>
</dbReference>
<organism evidence="9 10">
    <name type="scientific">Candidatus Thermofonsia Clade 1 bacterium</name>
    <dbReference type="NCBI Taxonomy" id="2364210"/>
    <lineage>
        <taxon>Bacteria</taxon>
        <taxon>Bacillati</taxon>
        <taxon>Chloroflexota</taxon>
        <taxon>Candidatus Thermofontia</taxon>
        <taxon>Candidatus Thermofonsia Clade 1</taxon>
    </lineage>
</organism>
<proteinExistence type="inferred from homology"/>
<feature type="transmembrane region" description="Helical" evidence="7">
    <location>
        <begin position="224"/>
        <end position="249"/>
    </location>
</feature>
<dbReference type="PANTHER" id="PTHR30465:SF74">
    <property type="entry name" value="OLIGOPEPTIDE TRANSPORT SYSTEM PERMEASE PROTEIN OPPB"/>
    <property type="match status" value="1"/>
</dbReference>
<dbReference type="PROSITE" id="PS50928">
    <property type="entry name" value="ABC_TM1"/>
    <property type="match status" value="1"/>
</dbReference>
<protein>
    <recommendedName>
        <fullName evidence="8">ABC transmembrane type-1 domain-containing protein</fullName>
    </recommendedName>
</protein>
<keyword evidence="3" id="KW-1003">Cell membrane</keyword>
<feature type="transmembrane region" description="Helical" evidence="7">
    <location>
        <begin position="328"/>
        <end position="350"/>
    </location>
</feature>
<comment type="similarity">
    <text evidence="7">Belongs to the binding-protein-dependent transport system permease family.</text>
</comment>
<comment type="caution">
    <text evidence="9">The sequence shown here is derived from an EMBL/GenBank/DDBJ whole genome shotgun (WGS) entry which is preliminary data.</text>
</comment>
<dbReference type="AlphaFoldDB" id="A0A2M8PGH2"/>
<evidence type="ECO:0000256" key="5">
    <source>
        <dbReference type="ARBA" id="ARBA00022989"/>
    </source>
</evidence>
<comment type="subcellular location">
    <subcellularLocation>
        <location evidence="1 7">Cell membrane</location>
        <topology evidence="1 7">Multi-pass membrane protein</topology>
    </subcellularLocation>
</comment>
<feature type="transmembrane region" description="Helical" evidence="7">
    <location>
        <begin position="191"/>
        <end position="212"/>
    </location>
</feature>
<evidence type="ECO:0000256" key="4">
    <source>
        <dbReference type="ARBA" id="ARBA00022692"/>
    </source>
</evidence>
<feature type="transmembrane region" description="Helical" evidence="7">
    <location>
        <begin position="380"/>
        <end position="400"/>
    </location>
</feature>
<feature type="domain" description="ABC transmembrane type-1" evidence="8">
    <location>
        <begin position="185"/>
        <end position="397"/>
    </location>
</feature>
<reference evidence="9 10" key="1">
    <citation type="submission" date="2017-11" db="EMBL/GenBank/DDBJ databases">
        <title>Evolution of Phototrophy in the Chloroflexi Phylum Driven by Horizontal Gene Transfer.</title>
        <authorList>
            <person name="Ward L.M."/>
            <person name="Hemp J."/>
            <person name="Shih P.M."/>
            <person name="Mcglynn S.E."/>
            <person name="Fischer W."/>
        </authorList>
    </citation>
    <scope>NUCLEOTIDE SEQUENCE [LARGE SCALE GENOMIC DNA]</scope>
    <source>
        <strain evidence="9">JP3_13</strain>
    </source>
</reference>
<evidence type="ECO:0000256" key="2">
    <source>
        <dbReference type="ARBA" id="ARBA00022448"/>
    </source>
</evidence>
<keyword evidence="5 7" id="KW-1133">Transmembrane helix</keyword>
<dbReference type="InterPro" id="IPR045621">
    <property type="entry name" value="BPD_transp_1_N"/>
</dbReference>